<evidence type="ECO:0000313" key="6">
    <source>
        <dbReference type="Proteomes" id="UP000009192"/>
    </source>
</evidence>
<dbReference type="GO" id="GO:0007298">
    <property type="term" value="P:border follicle cell migration"/>
    <property type="evidence" value="ECO:0007669"/>
    <property type="project" value="EnsemblMetazoa"/>
</dbReference>
<gene>
    <name evidence="5" type="primary">Dmoj\GI17318</name>
    <name evidence="5" type="ORF">Dmoj_GI17318</name>
</gene>
<feature type="region of interest" description="Disordered" evidence="4">
    <location>
        <begin position="356"/>
        <end position="380"/>
    </location>
</feature>
<feature type="compositionally biased region" description="Polar residues" evidence="4">
    <location>
        <begin position="362"/>
        <end position="380"/>
    </location>
</feature>
<organism evidence="5 6">
    <name type="scientific">Drosophila mojavensis</name>
    <name type="common">Fruit fly</name>
    <dbReference type="NCBI Taxonomy" id="7230"/>
    <lineage>
        <taxon>Eukaryota</taxon>
        <taxon>Metazoa</taxon>
        <taxon>Ecdysozoa</taxon>
        <taxon>Arthropoda</taxon>
        <taxon>Hexapoda</taxon>
        <taxon>Insecta</taxon>
        <taxon>Pterygota</taxon>
        <taxon>Neoptera</taxon>
        <taxon>Endopterygota</taxon>
        <taxon>Diptera</taxon>
        <taxon>Brachycera</taxon>
        <taxon>Muscomorpha</taxon>
        <taxon>Ephydroidea</taxon>
        <taxon>Drosophilidae</taxon>
        <taxon>Drosophila</taxon>
    </lineage>
</organism>
<dbReference type="PRINTS" id="PR00345">
    <property type="entry name" value="STATHMIN"/>
</dbReference>
<dbReference type="Pfam" id="PF00836">
    <property type="entry name" value="Stathmin"/>
    <property type="match status" value="1"/>
</dbReference>
<keyword evidence="2" id="KW-0863">Zinc-finger</keyword>
<evidence type="ECO:0000256" key="1">
    <source>
        <dbReference type="ARBA" id="ARBA00022723"/>
    </source>
</evidence>
<evidence type="ECO:0000313" key="5">
    <source>
        <dbReference type="EMBL" id="KRG02884.1"/>
    </source>
</evidence>
<dbReference type="InterPro" id="IPR043145">
    <property type="entry name" value="Znf_ZZ_sf"/>
</dbReference>
<name>A0A0Q9XDD9_DROMO</name>
<dbReference type="GO" id="GO:0031110">
    <property type="term" value="P:regulation of microtubule polymerization or depolymerization"/>
    <property type="evidence" value="ECO:0007669"/>
    <property type="project" value="InterPro"/>
</dbReference>
<reference evidence="5 6" key="1">
    <citation type="journal article" date="2007" name="Nature">
        <title>Evolution of genes and genomes on the Drosophila phylogeny.</title>
        <authorList>
            <consortium name="Drosophila 12 Genomes Consortium"/>
            <person name="Clark A.G."/>
            <person name="Eisen M.B."/>
            <person name="Smith D.R."/>
            <person name="Bergman C.M."/>
            <person name="Oliver B."/>
            <person name="Markow T.A."/>
            <person name="Kaufman T.C."/>
            <person name="Kellis M."/>
            <person name="Gelbart W."/>
            <person name="Iyer V.N."/>
            <person name="Pollard D.A."/>
            <person name="Sackton T.B."/>
            <person name="Larracuente A.M."/>
            <person name="Singh N.D."/>
            <person name="Abad J.P."/>
            <person name="Abt D.N."/>
            <person name="Adryan B."/>
            <person name="Aguade M."/>
            <person name="Akashi H."/>
            <person name="Anderson W.W."/>
            <person name="Aquadro C.F."/>
            <person name="Ardell D.H."/>
            <person name="Arguello R."/>
            <person name="Artieri C.G."/>
            <person name="Barbash D.A."/>
            <person name="Barker D."/>
            <person name="Barsanti P."/>
            <person name="Batterham P."/>
            <person name="Batzoglou S."/>
            <person name="Begun D."/>
            <person name="Bhutkar A."/>
            <person name="Blanco E."/>
            <person name="Bosak S.A."/>
            <person name="Bradley R.K."/>
            <person name="Brand A.D."/>
            <person name="Brent M.R."/>
            <person name="Brooks A.N."/>
            <person name="Brown R.H."/>
            <person name="Butlin R.K."/>
            <person name="Caggese C."/>
            <person name="Calvi B.R."/>
            <person name="Bernardo de Carvalho A."/>
            <person name="Caspi A."/>
            <person name="Castrezana S."/>
            <person name="Celniker S.E."/>
            <person name="Chang J.L."/>
            <person name="Chapple C."/>
            <person name="Chatterji S."/>
            <person name="Chinwalla A."/>
            <person name="Civetta A."/>
            <person name="Clifton S.W."/>
            <person name="Comeron J.M."/>
            <person name="Costello J.C."/>
            <person name="Coyne J.A."/>
            <person name="Daub J."/>
            <person name="David R.G."/>
            <person name="Delcher A.L."/>
            <person name="Delehaunty K."/>
            <person name="Do C.B."/>
            <person name="Ebling H."/>
            <person name="Edwards K."/>
            <person name="Eickbush T."/>
            <person name="Evans J.D."/>
            <person name="Filipski A."/>
            <person name="Findeiss S."/>
            <person name="Freyhult E."/>
            <person name="Fulton L."/>
            <person name="Fulton R."/>
            <person name="Garcia A.C."/>
            <person name="Gardiner A."/>
            <person name="Garfield D.A."/>
            <person name="Garvin B.E."/>
            <person name="Gibson G."/>
            <person name="Gilbert D."/>
            <person name="Gnerre S."/>
            <person name="Godfrey J."/>
            <person name="Good R."/>
            <person name="Gotea V."/>
            <person name="Gravely B."/>
            <person name="Greenberg A.J."/>
            <person name="Griffiths-Jones S."/>
            <person name="Gross S."/>
            <person name="Guigo R."/>
            <person name="Gustafson E.A."/>
            <person name="Haerty W."/>
            <person name="Hahn M.W."/>
            <person name="Halligan D.L."/>
            <person name="Halpern A.L."/>
            <person name="Halter G.M."/>
            <person name="Han M.V."/>
            <person name="Heger A."/>
            <person name="Hillier L."/>
            <person name="Hinrichs A.S."/>
            <person name="Holmes I."/>
            <person name="Hoskins R.A."/>
            <person name="Hubisz M.J."/>
            <person name="Hultmark D."/>
            <person name="Huntley M.A."/>
            <person name="Jaffe D.B."/>
            <person name="Jagadeeshan S."/>
            <person name="Jeck W.R."/>
            <person name="Johnson J."/>
            <person name="Jones C.D."/>
            <person name="Jordan W.C."/>
            <person name="Karpen G.H."/>
            <person name="Kataoka E."/>
            <person name="Keightley P.D."/>
            <person name="Kheradpour P."/>
            <person name="Kirkness E.F."/>
            <person name="Koerich L.B."/>
            <person name="Kristiansen K."/>
            <person name="Kudrna D."/>
            <person name="Kulathinal R.J."/>
            <person name="Kumar S."/>
            <person name="Kwok R."/>
            <person name="Lander E."/>
            <person name="Langley C.H."/>
            <person name="Lapoint R."/>
            <person name="Lazzaro B.P."/>
            <person name="Lee S.J."/>
            <person name="Levesque L."/>
            <person name="Li R."/>
            <person name="Lin C.F."/>
            <person name="Lin M.F."/>
            <person name="Lindblad-Toh K."/>
            <person name="Llopart A."/>
            <person name="Long M."/>
            <person name="Low L."/>
            <person name="Lozovsky E."/>
            <person name="Lu J."/>
            <person name="Luo M."/>
            <person name="Machado C.A."/>
            <person name="Makalowski W."/>
            <person name="Marzo M."/>
            <person name="Matsuda M."/>
            <person name="Matzkin L."/>
            <person name="McAllister B."/>
            <person name="McBride C.S."/>
            <person name="McKernan B."/>
            <person name="McKernan K."/>
            <person name="Mendez-Lago M."/>
            <person name="Minx P."/>
            <person name="Mollenhauer M.U."/>
            <person name="Montooth K."/>
            <person name="Mount S.M."/>
            <person name="Mu X."/>
            <person name="Myers E."/>
            <person name="Negre B."/>
            <person name="Newfeld S."/>
            <person name="Nielsen R."/>
            <person name="Noor M.A."/>
            <person name="O'Grady P."/>
            <person name="Pachter L."/>
            <person name="Papaceit M."/>
            <person name="Parisi M.J."/>
            <person name="Parisi M."/>
            <person name="Parts L."/>
            <person name="Pedersen J.S."/>
            <person name="Pesole G."/>
            <person name="Phillippy A.M."/>
            <person name="Ponting C.P."/>
            <person name="Pop M."/>
            <person name="Porcelli D."/>
            <person name="Powell J.R."/>
            <person name="Prohaska S."/>
            <person name="Pruitt K."/>
            <person name="Puig M."/>
            <person name="Quesneville H."/>
            <person name="Ram K.R."/>
            <person name="Rand D."/>
            <person name="Rasmussen M.D."/>
            <person name="Reed L.K."/>
            <person name="Reenan R."/>
            <person name="Reily A."/>
            <person name="Remington K.A."/>
            <person name="Rieger T.T."/>
            <person name="Ritchie M.G."/>
            <person name="Robin C."/>
            <person name="Rogers Y.H."/>
            <person name="Rohde C."/>
            <person name="Rozas J."/>
            <person name="Rubenfield M.J."/>
            <person name="Ruiz A."/>
            <person name="Russo S."/>
            <person name="Salzberg S.L."/>
            <person name="Sanchez-Gracia A."/>
            <person name="Saranga D.J."/>
            <person name="Sato H."/>
            <person name="Schaeffer S.W."/>
            <person name="Schatz M.C."/>
            <person name="Schlenke T."/>
            <person name="Schwartz R."/>
            <person name="Segarra C."/>
            <person name="Singh R.S."/>
            <person name="Sirot L."/>
            <person name="Sirota M."/>
            <person name="Sisneros N.B."/>
            <person name="Smith C.D."/>
            <person name="Smith T.F."/>
            <person name="Spieth J."/>
            <person name="Stage D.E."/>
            <person name="Stark A."/>
            <person name="Stephan W."/>
            <person name="Strausberg R.L."/>
            <person name="Strempel S."/>
            <person name="Sturgill D."/>
            <person name="Sutton G."/>
            <person name="Sutton G.G."/>
            <person name="Tao W."/>
            <person name="Teichmann S."/>
            <person name="Tobari Y.N."/>
            <person name="Tomimura Y."/>
            <person name="Tsolas J.M."/>
            <person name="Valente V.L."/>
            <person name="Venter E."/>
            <person name="Venter J.C."/>
            <person name="Vicario S."/>
            <person name="Vieira F.G."/>
            <person name="Vilella A.J."/>
            <person name="Villasante A."/>
            <person name="Walenz B."/>
            <person name="Wang J."/>
            <person name="Wasserman M."/>
            <person name="Watts T."/>
            <person name="Wilson D."/>
            <person name="Wilson R.K."/>
            <person name="Wing R.A."/>
            <person name="Wolfner M.F."/>
            <person name="Wong A."/>
            <person name="Wong G.K."/>
            <person name="Wu C.I."/>
            <person name="Wu G."/>
            <person name="Yamamoto D."/>
            <person name="Yang H.P."/>
            <person name="Yang S.P."/>
            <person name="Yorke J.A."/>
            <person name="Yoshida K."/>
            <person name="Zdobnov E."/>
            <person name="Zhang P."/>
            <person name="Zhang Y."/>
            <person name="Zimin A.V."/>
            <person name="Baldwin J."/>
            <person name="Abdouelleil A."/>
            <person name="Abdulkadir J."/>
            <person name="Abebe A."/>
            <person name="Abera B."/>
            <person name="Abreu J."/>
            <person name="Acer S.C."/>
            <person name="Aftuck L."/>
            <person name="Alexander A."/>
            <person name="An P."/>
            <person name="Anderson E."/>
            <person name="Anderson S."/>
            <person name="Arachi H."/>
            <person name="Azer M."/>
            <person name="Bachantsang P."/>
            <person name="Barry A."/>
            <person name="Bayul T."/>
            <person name="Berlin A."/>
            <person name="Bessette D."/>
            <person name="Bloom T."/>
            <person name="Blye J."/>
            <person name="Boguslavskiy L."/>
            <person name="Bonnet C."/>
            <person name="Boukhgalter B."/>
            <person name="Bourzgui I."/>
            <person name="Brown A."/>
            <person name="Cahill P."/>
            <person name="Channer S."/>
            <person name="Cheshatsang Y."/>
            <person name="Chuda L."/>
            <person name="Citroen M."/>
            <person name="Collymore A."/>
            <person name="Cooke P."/>
            <person name="Costello M."/>
            <person name="D'Aco K."/>
            <person name="Daza R."/>
            <person name="De Haan G."/>
            <person name="DeGray S."/>
            <person name="DeMaso C."/>
            <person name="Dhargay N."/>
            <person name="Dooley K."/>
            <person name="Dooley E."/>
            <person name="Doricent M."/>
            <person name="Dorje P."/>
            <person name="Dorjee K."/>
            <person name="Dupes A."/>
            <person name="Elong R."/>
            <person name="Falk J."/>
            <person name="Farina A."/>
            <person name="Faro S."/>
            <person name="Ferguson D."/>
            <person name="Fisher S."/>
            <person name="Foley C.D."/>
            <person name="Franke A."/>
            <person name="Friedrich D."/>
            <person name="Gadbois L."/>
            <person name="Gearin G."/>
            <person name="Gearin C.R."/>
            <person name="Giannoukos G."/>
            <person name="Goode T."/>
            <person name="Graham J."/>
            <person name="Grandbois E."/>
            <person name="Grewal S."/>
            <person name="Gyaltsen K."/>
            <person name="Hafez N."/>
            <person name="Hagos B."/>
            <person name="Hall J."/>
            <person name="Henson C."/>
            <person name="Hollinger A."/>
            <person name="Honan T."/>
            <person name="Huard M.D."/>
            <person name="Hughes L."/>
            <person name="Hurhula B."/>
            <person name="Husby M.E."/>
            <person name="Kamat A."/>
            <person name="Kanga B."/>
            <person name="Kashin S."/>
            <person name="Khazanovich D."/>
            <person name="Kisner P."/>
            <person name="Lance K."/>
            <person name="Lara M."/>
            <person name="Lee W."/>
            <person name="Lennon N."/>
            <person name="Letendre F."/>
            <person name="LeVine R."/>
            <person name="Lipovsky A."/>
            <person name="Liu X."/>
            <person name="Liu J."/>
            <person name="Liu S."/>
            <person name="Lokyitsang T."/>
            <person name="Lokyitsang Y."/>
            <person name="Lubonja R."/>
            <person name="Lui A."/>
            <person name="MacDonald P."/>
            <person name="Magnisalis V."/>
            <person name="Maru K."/>
            <person name="Matthews C."/>
            <person name="McCusker W."/>
            <person name="McDonough S."/>
            <person name="Mehta T."/>
            <person name="Meldrim J."/>
            <person name="Meneus L."/>
            <person name="Mihai O."/>
            <person name="Mihalev A."/>
            <person name="Mihova T."/>
            <person name="Mittelman R."/>
            <person name="Mlenga V."/>
            <person name="Montmayeur A."/>
            <person name="Mulrain L."/>
            <person name="Navidi A."/>
            <person name="Naylor J."/>
            <person name="Negash T."/>
            <person name="Nguyen T."/>
            <person name="Nguyen N."/>
            <person name="Nicol R."/>
            <person name="Norbu C."/>
            <person name="Norbu N."/>
            <person name="Novod N."/>
            <person name="O'Neill B."/>
            <person name="Osman S."/>
            <person name="Markiewicz E."/>
            <person name="Oyono O.L."/>
            <person name="Patti C."/>
            <person name="Phunkhang P."/>
            <person name="Pierre F."/>
            <person name="Priest M."/>
            <person name="Raghuraman S."/>
            <person name="Rege F."/>
            <person name="Reyes R."/>
            <person name="Rise C."/>
            <person name="Rogov P."/>
            <person name="Ross K."/>
            <person name="Ryan E."/>
            <person name="Settipalli S."/>
            <person name="Shea T."/>
            <person name="Sherpa N."/>
            <person name="Shi L."/>
            <person name="Shih D."/>
            <person name="Sparrow T."/>
            <person name="Spaulding J."/>
            <person name="Stalker J."/>
            <person name="Stange-Thomann N."/>
            <person name="Stavropoulos S."/>
            <person name="Stone C."/>
            <person name="Strader C."/>
            <person name="Tesfaye S."/>
            <person name="Thomson T."/>
            <person name="Thoulutsang Y."/>
            <person name="Thoulutsang D."/>
            <person name="Topham K."/>
            <person name="Topping I."/>
            <person name="Tsamla T."/>
            <person name="Vassiliev H."/>
            <person name="Vo A."/>
            <person name="Wangchuk T."/>
            <person name="Wangdi T."/>
            <person name="Weiand M."/>
            <person name="Wilkinson J."/>
            <person name="Wilson A."/>
            <person name="Yadav S."/>
            <person name="Young G."/>
            <person name="Yu Q."/>
            <person name="Zembek L."/>
            <person name="Zhong D."/>
            <person name="Zimmer A."/>
            <person name="Zwirko Z."/>
            <person name="Jaffe D.B."/>
            <person name="Alvarez P."/>
            <person name="Brockman W."/>
            <person name="Butler J."/>
            <person name="Chin C."/>
            <person name="Gnerre S."/>
            <person name="Grabherr M."/>
            <person name="Kleber M."/>
            <person name="Mauceli E."/>
            <person name="MacCallum I."/>
        </authorList>
    </citation>
    <scope>NUCLEOTIDE SEQUENCE [LARGE SCALE GENOMIC DNA]</scope>
    <source>
        <strain evidence="6">Tucson 15081-1352.22</strain>
    </source>
</reference>
<dbReference type="GO" id="GO:0031594">
    <property type="term" value="C:neuromuscular junction"/>
    <property type="evidence" value="ECO:0007669"/>
    <property type="project" value="EnsemblMetazoa"/>
</dbReference>
<dbReference type="GO" id="GO:0051124">
    <property type="term" value="P:synaptic assembly at neuromuscular junction"/>
    <property type="evidence" value="ECO:0007669"/>
    <property type="project" value="EnsemblMetazoa"/>
</dbReference>
<keyword evidence="6" id="KW-1185">Reference proteome</keyword>
<dbReference type="InParanoid" id="A0A0Q9XDD9"/>
<dbReference type="InterPro" id="IPR036002">
    <property type="entry name" value="Stathmin_sf"/>
</dbReference>
<dbReference type="GO" id="GO:0008354">
    <property type="term" value="P:germ cell migration"/>
    <property type="evidence" value="ECO:0007669"/>
    <property type="project" value="EnsemblMetazoa"/>
</dbReference>
<dbReference type="GO" id="GO:0015631">
    <property type="term" value="F:tubulin binding"/>
    <property type="evidence" value="ECO:0007669"/>
    <property type="project" value="EnsemblMetazoa"/>
</dbReference>
<dbReference type="GO" id="GO:0007019">
    <property type="term" value="P:microtubule depolymerization"/>
    <property type="evidence" value="ECO:0007669"/>
    <property type="project" value="TreeGrafter"/>
</dbReference>
<dbReference type="PROSITE" id="PS51663">
    <property type="entry name" value="STATHMIN_3"/>
    <property type="match status" value="1"/>
</dbReference>
<dbReference type="Proteomes" id="UP000009192">
    <property type="component" value="Unassembled WGS sequence"/>
</dbReference>
<dbReference type="GO" id="GO:0043005">
    <property type="term" value="C:neuron projection"/>
    <property type="evidence" value="ECO:0007669"/>
    <property type="project" value="TreeGrafter"/>
</dbReference>
<proteinExistence type="predicted"/>
<keyword evidence="1" id="KW-0479">Metal-binding</keyword>
<dbReference type="GO" id="GO:0005737">
    <property type="term" value="C:cytoplasm"/>
    <property type="evidence" value="ECO:0007669"/>
    <property type="project" value="TreeGrafter"/>
</dbReference>
<dbReference type="GO" id="GO:0031175">
    <property type="term" value="P:neuron projection development"/>
    <property type="evidence" value="ECO:0007669"/>
    <property type="project" value="TreeGrafter"/>
</dbReference>
<dbReference type="PANTHER" id="PTHR10104">
    <property type="entry name" value="STATHMIN"/>
    <property type="match status" value="1"/>
</dbReference>
<dbReference type="GO" id="GO:0008088">
    <property type="term" value="P:axo-dendritic transport"/>
    <property type="evidence" value="ECO:0007669"/>
    <property type="project" value="EnsemblMetazoa"/>
</dbReference>
<dbReference type="AlphaFoldDB" id="A0A0Q9XDD9"/>
<evidence type="ECO:0000256" key="3">
    <source>
        <dbReference type="ARBA" id="ARBA00022833"/>
    </source>
</evidence>
<dbReference type="OrthoDB" id="5986631at2759"/>
<keyword evidence="3" id="KW-0862">Zinc</keyword>
<dbReference type="Gene3D" id="3.30.60.90">
    <property type="match status" value="1"/>
</dbReference>
<dbReference type="InterPro" id="IPR000956">
    <property type="entry name" value="Stathmin_fam"/>
</dbReference>
<evidence type="ECO:0000256" key="4">
    <source>
        <dbReference type="SAM" id="MobiDB-lite"/>
    </source>
</evidence>
<sequence>MSSLTDATEVHVAKCLSCPAEGNLGRRYECIVCGDSVTYCGDCYDEGKNVPSEKHKYYHPMKAIYNRDFFELYFLGEEMVNGEAPQSYKCAFCDELGFTAEELQLHVVEKHSGHCDAPKLLDILEQMNEQKKSTEIRCQEKSRGGLSYEVILAEPAPNVAVPKRPVTPGKNVSVEEIEQKLKAAEERRISLEARKMAEISIKLAKVEEATRKKDEITNEFITQTKEQLETKMETHVEKREAIISDMKEKLKIHAQEIEKTRETLEQQKANEQKAIEEKLKTAQALRDENIKKMLNRLKEHNTIKIAEIKTQNNQLENQKLEEKARIIENKLYTAEQNREKELLKKIEKAQKLERRAEVVRQNKAQTQDMEGQQSPIASSG</sequence>
<accession>A0A0Q9XDD9</accession>
<dbReference type="PANTHER" id="PTHR10104:SF1">
    <property type="entry name" value="STATHMIN, ISOFORM D"/>
    <property type="match status" value="1"/>
</dbReference>
<protein>
    <submittedName>
        <fullName evidence="5">Uncharacterized protein, isoform C</fullName>
    </submittedName>
</protein>
<dbReference type="SMR" id="A0A0Q9XDD9"/>
<dbReference type="EMBL" id="CH933807">
    <property type="protein sequence ID" value="KRG02884.1"/>
    <property type="molecule type" value="Genomic_DNA"/>
</dbReference>
<evidence type="ECO:0000256" key="2">
    <source>
        <dbReference type="ARBA" id="ARBA00022771"/>
    </source>
</evidence>
<dbReference type="SUPFAM" id="SSF57850">
    <property type="entry name" value="RING/U-box"/>
    <property type="match status" value="1"/>
</dbReference>
<dbReference type="SUPFAM" id="SSF101494">
    <property type="entry name" value="Stathmin"/>
    <property type="match status" value="1"/>
</dbReference>
<dbReference type="Gene3D" id="6.10.280.30">
    <property type="match status" value="2"/>
</dbReference>
<dbReference type="FunCoup" id="A0A0Q9XDD9">
    <property type="interactions" value="51"/>
</dbReference>
<dbReference type="GO" id="GO:0008270">
    <property type="term" value="F:zinc ion binding"/>
    <property type="evidence" value="ECO:0007669"/>
    <property type="project" value="UniProtKB-KW"/>
</dbReference>